<gene>
    <name evidence="1" type="ORF">Q7V66_06895</name>
</gene>
<dbReference type="Proteomes" id="UP001276229">
    <property type="component" value="Unassembled WGS sequence"/>
</dbReference>
<dbReference type="EMBL" id="JAUTFL010000013">
    <property type="protein sequence ID" value="MDW8645872.1"/>
    <property type="molecule type" value="Genomic_DNA"/>
</dbReference>
<dbReference type="AlphaFoldDB" id="A0AAJ2UIE3"/>
<evidence type="ECO:0000313" key="1">
    <source>
        <dbReference type="EMBL" id="MDW8645872.1"/>
    </source>
</evidence>
<comment type="caution">
    <text evidence="1">The sequence shown here is derived from an EMBL/GenBank/DDBJ whole genome shotgun (WGS) entry which is preliminary data.</text>
</comment>
<accession>A0AAJ2UIE3</accession>
<evidence type="ECO:0000313" key="2">
    <source>
        <dbReference type="Proteomes" id="UP001276229"/>
    </source>
</evidence>
<protein>
    <submittedName>
        <fullName evidence="1">Uncharacterized protein</fullName>
    </submittedName>
</protein>
<name>A0AAJ2UIE3_STRSU</name>
<organism evidence="1 2">
    <name type="scientific">Streptococcus suis</name>
    <dbReference type="NCBI Taxonomy" id="1307"/>
    <lineage>
        <taxon>Bacteria</taxon>
        <taxon>Bacillati</taxon>
        <taxon>Bacillota</taxon>
        <taxon>Bacilli</taxon>
        <taxon>Lactobacillales</taxon>
        <taxon>Streptococcaceae</taxon>
        <taxon>Streptococcus</taxon>
    </lineage>
</organism>
<reference evidence="1" key="1">
    <citation type="submission" date="2023-07" db="EMBL/GenBank/DDBJ databases">
        <title>Characterization of virulence traits, antimicrobial resistance genes carried by mobile genetic elements and competence in Streptococcus suis strains isolated in France.</title>
        <authorList>
            <person name="Dechene-Tempier M."/>
            <person name="Marois-Crehan C."/>
            <person name="De Boisseson C."/>
            <person name="Lucas P."/>
            <person name="Bougeard S."/>
            <person name="Libante V."/>
            <person name="Payot S."/>
        </authorList>
    </citation>
    <scope>NUCLEOTIDE SEQUENCE</scope>
    <source>
        <strain evidence="1">1551</strain>
    </source>
</reference>
<sequence>MSKTYPEMATEITSSLHEELYQAYVRKSNFDPSFQKDFGEYVGEQFQHILKSLYVKN</sequence>
<proteinExistence type="predicted"/>